<evidence type="ECO:0000259" key="4">
    <source>
        <dbReference type="Pfam" id="PF00534"/>
    </source>
</evidence>
<dbReference type="EC" id="2.4.-.-" evidence="6"/>
<dbReference type="EMBL" id="JBGGTQ010000001">
    <property type="protein sequence ID" value="MEZ0490919.1"/>
    <property type="molecule type" value="Genomic_DNA"/>
</dbReference>
<feature type="transmembrane region" description="Helical" evidence="3">
    <location>
        <begin position="190"/>
        <end position="208"/>
    </location>
</feature>
<evidence type="ECO:0000259" key="5">
    <source>
        <dbReference type="Pfam" id="PF13439"/>
    </source>
</evidence>
<gene>
    <name evidence="6" type="ORF">AB2L28_01545</name>
</gene>
<organism evidence="6 7">
    <name type="scientific">Kineococcus mangrovi</name>
    <dbReference type="NCBI Taxonomy" id="1660183"/>
    <lineage>
        <taxon>Bacteria</taxon>
        <taxon>Bacillati</taxon>
        <taxon>Actinomycetota</taxon>
        <taxon>Actinomycetes</taxon>
        <taxon>Kineosporiales</taxon>
        <taxon>Kineosporiaceae</taxon>
        <taxon>Kineococcus</taxon>
    </lineage>
</organism>
<keyword evidence="1 6" id="KW-0328">Glycosyltransferase</keyword>
<feature type="transmembrane region" description="Helical" evidence="3">
    <location>
        <begin position="101"/>
        <end position="123"/>
    </location>
</feature>
<feature type="transmembrane region" description="Helical" evidence="3">
    <location>
        <begin position="339"/>
        <end position="360"/>
    </location>
</feature>
<feature type="transmembrane region" description="Helical" evidence="3">
    <location>
        <begin position="372"/>
        <end position="390"/>
    </location>
</feature>
<keyword evidence="7" id="KW-1185">Reference proteome</keyword>
<dbReference type="Gene3D" id="3.40.50.2000">
    <property type="entry name" value="Glycogen Phosphorylase B"/>
    <property type="match status" value="2"/>
</dbReference>
<dbReference type="RefSeq" id="WP_370716955.1">
    <property type="nucleotide sequence ID" value="NZ_JBGGTQ010000001.1"/>
</dbReference>
<evidence type="ECO:0000256" key="3">
    <source>
        <dbReference type="SAM" id="Phobius"/>
    </source>
</evidence>
<evidence type="ECO:0000313" key="7">
    <source>
        <dbReference type="Proteomes" id="UP001566476"/>
    </source>
</evidence>
<feature type="transmembrane region" description="Helical" evidence="3">
    <location>
        <begin position="264"/>
        <end position="284"/>
    </location>
</feature>
<evidence type="ECO:0000256" key="2">
    <source>
        <dbReference type="ARBA" id="ARBA00022679"/>
    </source>
</evidence>
<feature type="transmembrane region" description="Helical" evidence="3">
    <location>
        <begin position="34"/>
        <end position="62"/>
    </location>
</feature>
<dbReference type="PANTHER" id="PTHR45947:SF13">
    <property type="entry name" value="TRANSFERASE"/>
    <property type="match status" value="1"/>
</dbReference>
<reference evidence="6 7" key="1">
    <citation type="submission" date="2024-07" db="EMBL/GenBank/DDBJ databases">
        <authorList>
            <person name="Thanompreechachai J."/>
            <person name="Duangmal K."/>
        </authorList>
    </citation>
    <scope>NUCLEOTIDE SEQUENCE [LARGE SCALE GENOMIC DNA]</scope>
    <source>
        <strain evidence="6 7">TBRC 1896</strain>
    </source>
</reference>
<dbReference type="InterPro" id="IPR001296">
    <property type="entry name" value="Glyco_trans_1"/>
</dbReference>
<feature type="transmembrane region" description="Helical" evidence="3">
    <location>
        <begin position="447"/>
        <end position="465"/>
    </location>
</feature>
<feature type="transmembrane region" description="Helical" evidence="3">
    <location>
        <begin position="68"/>
        <end position="89"/>
    </location>
</feature>
<comment type="caution">
    <text evidence="6">The sequence shown here is derived from an EMBL/GenBank/DDBJ whole genome shotgun (WGS) entry which is preliminary data.</text>
</comment>
<dbReference type="SUPFAM" id="SSF53756">
    <property type="entry name" value="UDP-Glycosyltransferase/glycogen phosphorylase"/>
    <property type="match status" value="1"/>
</dbReference>
<proteinExistence type="predicted"/>
<dbReference type="InterPro" id="IPR028098">
    <property type="entry name" value="Glyco_trans_4-like_N"/>
</dbReference>
<keyword evidence="3" id="KW-1133">Transmembrane helix</keyword>
<feature type="transmembrane region" description="Helical" evidence="3">
    <location>
        <begin position="305"/>
        <end position="327"/>
    </location>
</feature>
<dbReference type="Pfam" id="PF13439">
    <property type="entry name" value="Glyco_transf_4"/>
    <property type="match status" value="1"/>
</dbReference>
<feature type="transmembrane region" description="Helical" evidence="3">
    <location>
        <begin position="396"/>
        <end position="415"/>
    </location>
</feature>
<keyword evidence="3" id="KW-0812">Transmembrane</keyword>
<feature type="transmembrane region" description="Helical" evidence="3">
    <location>
        <begin position="422"/>
        <end position="441"/>
    </location>
</feature>
<feature type="transmembrane region" description="Helical" evidence="3">
    <location>
        <begin position="229"/>
        <end position="252"/>
    </location>
</feature>
<feature type="transmembrane region" description="Helical" evidence="3">
    <location>
        <begin position="129"/>
        <end position="152"/>
    </location>
</feature>
<dbReference type="PANTHER" id="PTHR45947">
    <property type="entry name" value="SULFOQUINOVOSYL TRANSFERASE SQD2"/>
    <property type="match status" value="1"/>
</dbReference>
<protein>
    <submittedName>
        <fullName evidence="6">Glycosyltransferase</fullName>
        <ecNumber evidence="6">2.4.-.-</ecNumber>
    </submittedName>
</protein>
<dbReference type="InterPro" id="IPR050194">
    <property type="entry name" value="Glycosyltransferase_grp1"/>
</dbReference>
<dbReference type="GO" id="GO:0016757">
    <property type="term" value="F:glycosyltransferase activity"/>
    <property type="evidence" value="ECO:0007669"/>
    <property type="project" value="UniProtKB-KW"/>
</dbReference>
<evidence type="ECO:0000256" key="1">
    <source>
        <dbReference type="ARBA" id="ARBA00022676"/>
    </source>
</evidence>
<sequence length="887" mass="94097">MNAADTVTATREHEPPREQFDGAKLVRGARWLTAATLVIGLVNYVYSLGLTHLLPMAAFAVFGAGQALLLNAGTVASTSISWILAQGLLKARSEHERRQAVWFSILTNTALGLLAGLAVLVVALQFSDLLTATVLALVTLLIFSAATTAGYLQGDARLGTLGGLRVGDALAKLAVGFGLVAAGAGALGGLAGFGAGAVLVVVVGVLVARRDIRPVRGVLRLRRLWAPAVGVAALQGLMSLMTSLDLVLATVLSSDAAAASSYQAAMILARVPLFLAGAVAASAYPLLVGDEAAARTTMLRALRMYAVLVVPYAAALATAPAALLSLVFPSEYSEELGTLLPATAAAGVGIGAVSLVVAWFQARSAYGRGVRAQVVGMVLHVTSMLVGFSWGGVRGLAIGTALGAALVLVALTVAAGPLRPALRAPVGVLAASLLFAAVLSTLRANPVLWLALALPVGIASAVLGFRRGGEPAADRAGRSDYRARHSMIAPRRSVEGAFPTYRGRHSPPGADTAEDHEENRRMRILHLAFEDWRKPGSGGGAVRTREVDERLALRHDVTVLVSNYRGACERYENGVRWIPVGLPLGYWGGIVTYFLALPRALRRLEADLVVEDFGAPIGSIVPQLWTRRPIVAVVQWLNAEEKAKQYHLPFHWLQRAGVHRHETLVAMSHDLGERICRGNPRAQVVVIPNGVPREAFEVSAPRGDDVVFLGRLETEQKGLDLLLDAFVTAADRLPGRLLIAGEGPNRHALEKHIARLGLRDRMELVGRVEGDEKLRLLAGARLVAMPSRFETFGLVAAEAQACGTPVVAFEIPSLREVVVPGTGVLVPAFDTAAFAEAMVTVAHDPARLEEMGRKGRDHARRYDWDDVAARQELVYRGVLEAGGTRVR</sequence>
<name>A0ABV4HWX3_9ACTN</name>
<feature type="domain" description="Glycosyltransferase subfamily 4-like N-terminal" evidence="5">
    <location>
        <begin position="538"/>
        <end position="693"/>
    </location>
</feature>
<evidence type="ECO:0000313" key="6">
    <source>
        <dbReference type="EMBL" id="MEZ0490919.1"/>
    </source>
</evidence>
<accession>A0ABV4HWX3</accession>
<dbReference type="Pfam" id="PF00534">
    <property type="entry name" value="Glycos_transf_1"/>
    <property type="match status" value="1"/>
</dbReference>
<keyword evidence="2 6" id="KW-0808">Transferase</keyword>
<dbReference type="Proteomes" id="UP001566476">
    <property type="component" value="Unassembled WGS sequence"/>
</dbReference>
<keyword evidence="3" id="KW-0472">Membrane</keyword>
<feature type="domain" description="Glycosyl transferase family 1" evidence="4">
    <location>
        <begin position="705"/>
        <end position="857"/>
    </location>
</feature>